<dbReference type="RefSeq" id="WP_039539931.1">
    <property type="nucleotide sequence ID" value="NZ_BRLF01000014.1"/>
</dbReference>
<evidence type="ECO:0000313" key="2">
    <source>
        <dbReference type="EMBL" id="GLV71633.1"/>
    </source>
</evidence>
<dbReference type="AlphaFoldDB" id="A0AAI9L286"/>
<reference evidence="1" key="1">
    <citation type="submission" date="2022-06" db="EMBL/GenBank/DDBJ databases">
        <title>Draft genome sequences of Pectobacterium carotovorum subsp. carotovorum str. NBRC12380.</title>
        <authorList>
            <person name="Wakabayashi Y."/>
            <person name="Kojima K."/>
        </authorList>
    </citation>
    <scope>NUCLEOTIDE SEQUENCE</scope>
    <source>
        <strain evidence="1">NBRC 12380</strain>
    </source>
</reference>
<proteinExistence type="predicted"/>
<evidence type="ECO:0000313" key="1">
    <source>
        <dbReference type="EMBL" id="GKX49314.1"/>
    </source>
</evidence>
<dbReference type="EMBL" id="BRLF01000014">
    <property type="protein sequence ID" value="GKX49314.1"/>
    <property type="molecule type" value="Genomic_DNA"/>
</dbReference>
<evidence type="ECO:0000313" key="3">
    <source>
        <dbReference type="Proteomes" id="UP001058167"/>
    </source>
</evidence>
<dbReference type="Proteomes" id="UP001058167">
    <property type="component" value="Unassembled WGS sequence"/>
</dbReference>
<dbReference type="Proteomes" id="UP001165145">
    <property type="component" value="Unassembled WGS sequence"/>
</dbReference>
<reference evidence="2" key="2">
    <citation type="submission" date="2023-02" db="EMBL/GenBank/DDBJ databases">
        <title>Pectobacterium carotovorum subsp. carotovorum NBRC 12380.</title>
        <authorList>
            <person name="Ichikawa N."/>
            <person name="Sato H."/>
            <person name="Tonouchi N."/>
        </authorList>
    </citation>
    <scope>NUCLEOTIDE SEQUENCE</scope>
    <source>
        <strain evidence="2">NBRC 12380</strain>
    </source>
</reference>
<dbReference type="EMBL" id="BSRL01000013">
    <property type="protein sequence ID" value="GLV71633.1"/>
    <property type="molecule type" value="Genomic_DNA"/>
</dbReference>
<accession>A0AAI9L286</accession>
<evidence type="ECO:0000313" key="4">
    <source>
        <dbReference type="Proteomes" id="UP001165145"/>
    </source>
</evidence>
<comment type="caution">
    <text evidence="2">The sequence shown here is derived from an EMBL/GenBank/DDBJ whole genome shotgun (WGS) entry which is preliminary data.</text>
</comment>
<keyword evidence="3" id="KW-1185">Reference proteome</keyword>
<protein>
    <submittedName>
        <fullName evidence="2">Uncharacterized protein</fullName>
    </submittedName>
</protein>
<organism evidence="2 4">
    <name type="scientific">Pectobacterium carotovorum subsp. carotovorum</name>
    <name type="common">Erwinia carotovora subsp. carotovora</name>
    <dbReference type="NCBI Taxonomy" id="555"/>
    <lineage>
        <taxon>Bacteria</taxon>
        <taxon>Pseudomonadati</taxon>
        <taxon>Pseudomonadota</taxon>
        <taxon>Gammaproteobacteria</taxon>
        <taxon>Enterobacterales</taxon>
        <taxon>Pectobacteriaceae</taxon>
        <taxon>Pectobacterium</taxon>
    </lineage>
</organism>
<name>A0AAI9L286_PECCC</name>
<sequence length="197" mass="22883">MPLLGVAEFASIAVNTSPKTKISKIKTIANRPDYHPGKDYYKKIRDAIKRLVVKKGHISELYELCRKEKSSSKKIYFEKIVNVFNEWQSGKNISGYTAPRGLYHYAKTDIRCSPELNVNILGKSKLVKLHFSNSEKMTQERANFICFLMERAIGDKNFEYSVLDLTSGKEFFFSGNEEKQEIRVNKEINFIEEHWED</sequence>
<gene>
    <name evidence="2" type="ORF">Pcaca03_40770</name>
    <name evidence="1" type="ORF">SOASR016_40660</name>
</gene>